<dbReference type="GO" id="GO:0006355">
    <property type="term" value="P:regulation of DNA-templated transcription"/>
    <property type="evidence" value="ECO:0007669"/>
    <property type="project" value="InterPro"/>
</dbReference>
<evidence type="ECO:0000259" key="5">
    <source>
        <dbReference type="Pfam" id="PF04153"/>
    </source>
</evidence>
<comment type="similarity">
    <text evidence="1">Belongs to the CNOT2/3/5 family.</text>
</comment>
<feature type="region of interest" description="Disordered" evidence="4">
    <location>
        <begin position="158"/>
        <end position="205"/>
    </location>
</feature>
<dbReference type="InterPro" id="IPR040168">
    <property type="entry name" value="Not2/3/5"/>
</dbReference>
<dbReference type="OrthoDB" id="258627at2759"/>
<name>A0A9P8CKE1_9HELO</name>
<feature type="region of interest" description="Disordered" evidence="4">
    <location>
        <begin position="231"/>
        <end position="299"/>
    </location>
</feature>
<dbReference type="Pfam" id="PF04153">
    <property type="entry name" value="NOT2_3_5_C"/>
    <property type="match status" value="1"/>
</dbReference>
<feature type="domain" description="NOT2/NOT3/NOT5 C-terminal" evidence="5">
    <location>
        <begin position="353"/>
        <end position="471"/>
    </location>
</feature>
<dbReference type="Proteomes" id="UP000887226">
    <property type="component" value="Unassembled WGS sequence"/>
</dbReference>
<feature type="compositionally biased region" description="Polar residues" evidence="4">
    <location>
        <begin position="277"/>
        <end position="290"/>
    </location>
</feature>
<dbReference type="PANTHER" id="PTHR23326">
    <property type="entry name" value="CCR4 NOT-RELATED"/>
    <property type="match status" value="1"/>
</dbReference>
<feature type="region of interest" description="Disordered" evidence="4">
    <location>
        <begin position="1"/>
        <end position="29"/>
    </location>
</feature>
<keyword evidence="7" id="KW-1185">Reference proteome</keyword>
<dbReference type="EMBL" id="MU253748">
    <property type="protein sequence ID" value="KAG9248476.1"/>
    <property type="molecule type" value="Genomic_DNA"/>
</dbReference>
<feature type="compositionally biased region" description="Polar residues" evidence="4">
    <location>
        <begin position="231"/>
        <end position="268"/>
    </location>
</feature>
<sequence length="474" mass="51447">MNRPGGTGAQSLRGLPNGFPTQQQLPQNRSVVNRLPAGKLGNNSTWAFGGAVPMGSAGLNQRHMTSFAQTLGGRPSQPTAPLDLSFDRNFPSLGHQAQSSPAPWGPSHPPSNENNPPTGPYIQPTQVPASSTYETIGNVAGGQEFRYGRAETAVLHATQGSTPDDSPASNHGNGEIGGDRPTSNVPKPSSVIDYTGSLNVPQPSSGTNGLLSAIGIKSSANDRVTSPVVKQSLTAPTNPVGSSQKSGTTATSQRYASGPQTHQPNANDSAPMDERTTANSARDNETNQQSEKSKPEFFDPLAGMSELDRWGLKGFTTLMSNYPSYAALVCGRDLSNMGFDLTSSEPFATMEYSLFDNEPARQPVPYHQLPDCYTVHNVAPIDTKIANFNDEALMMMFYSNPNDVEQQELAAAELNSRNWRYHKKMKVWLCKDPDMQPRQLNQGSEHGFYIFFNINTWERERREFTLAYEDLAGS</sequence>
<evidence type="ECO:0000313" key="6">
    <source>
        <dbReference type="EMBL" id="KAG9248476.1"/>
    </source>
</evidence>
<keyword evidence="2" id="KW-0805">Transcription regulation</keyword>
<dbReference type="GO" id="GO:0030015">
    <property type="term" value="C:CCR4-NOT core complex"/>
    <property type="evidence" value="ECO:0007669"/>
    <property type="project" value="InterPro"/>
</dbReference>
<feature type="compositionally biased region" description="Polar residues" evidence="4">
    <location>
        <begin position="19"/>
        <end position="29"/>
    </location>
</feature>
<dbReference type="GO" id="GO:0000289">
    <property type="term" value="P:nuclear-transcribed mRNA poly(A) tail shortening"/>
    <property type="evidence" value="ECO:0007669"/>
    <property type="project" value="UniProtKB-ARBA"/>
</dbReference>
<organism evidence="6 7">
    <name type="scientific">Calycina marina</name>
    <dbReference type="NCBI Taxonomy" id="1763456"/>
    <lineage>
        <taxon>Eukaryota</taxon>
        <taxon>Fungi</taxon>
        <taxon>Dikarya</taxon>
        <taxon>Ascomycota</taxon>
        <taxon>Pezizomycotina</taxon>
        <taxon>Leotiomycetes</taxon>
        <taxon>Helotiales</taxon>
        <taxon>Pezizellaceae</taxon>
        <taxon>Calycina</taxon>
    </lineage>
</organism>
<protein>
    <submittedName>
        <fullName evidence="6">NOT2 family protein-like protein</fullName>
    </submittedName>
</protein>
<dbReference type="InterPro" id="IPR007282">
    <property type="entry name" value="NOT2/3/5_C"/>
</dbReference>
<evidence type="ECO:0000313" key="7">
    <source>
        <dbReference type="Proteomes" id="UP000887226"/>
    </source>
</evidence>
<evidence type="ECO:0000256" key="2">
    <source>
        <dbReference type="ARBA" id="ARBA00023015"/>
    </source>
</evidence>
<dbReference type="AlphaFoldDB" id="A0A9P8CKE1"/>
<feature type="compositionally biased region" description="Polar residues" evidence="4">
    <location>
        <begin position="196"/>
        <end position="205"/>
    </location>
</feature>
<proteinExistence type="inferred from homology"/>
<evidence type="ECO:0000256" key="3">
    <source>
        <dbReference type="ARBA" id="ARBA00023163"/>
    </source>
</evidence>
<comment type="caution">
    <text evidence="6">The sequence shown here is derived from an EMBL/GenBank/DDBJ whole genome shotgun (WGS) entry which is preliminary data.</text>
</comment>
<accession>A0A9P8CKE1</accession>
<evidence type="ECO:0000256" key="1">
    <source>
        <dbReference type="ARBA" id="ARBA00007682"/>
    </source>
</evidence>
<gene>
    <name evidence="6" type="ORF">BJ878DRAFT_26749</name>
</gene>
<dbReference type="InterPro" id="IPR038635">
    <property type="entry name" value="CCR4-NOT_su2/3/5_C_sf"/>
</dbReference>
<keyword evidence="3" id="KW-0804">Transcription</keyword>
<feature type="region of interest" description="Disordered" evidence="4">
    <location>
        <begin position="69"/>
        <end position="126"/>
    </location>
</feature>
<feature type="compositionally biased region" description="Polar residues" evidence="4">
    <location>
        <begin position="158"/>
        <end position="172"/>
    </location>
</feature>
<dbReference type="Gene3D" id="2.30.30.1020">
    <property type="entry name" value="CCR4-NOT complex subunit 2/3/5, C-terminal domain"/>
    <property type="match status" value="1"/>
</dbReference>
<evidence type="ECO:0000256" key="4">
    <source>
        <dbReference type="SAM" id="MobiDB-lite"/>
    </source>
</evidence>
<reference evidence="6" key="1">
    <citation type="journal article" date="2021" name="IMA Fungus">
        <title>Genomic characterization of three marine fungi, including Emericellopsis atlantica sp. nov. with signatures of a generalist lifestyle and marine biomass degradation.</title>
        <authorList>
            <person name="Hagestad O.C."/>
            <person name="Hou L."/>
            <person name="Andersen J.H."/>
            <person name="Hansen E.H."/>
            <person name="Altermark B."/>
            <person name="Li C."/>
            <person name="Kuhnert E."/>
            <person name="Cox R.J."/>
            <person name="Crous P.W."/>
            <person name="Spatafora J.W."/>
            <person name="Lail K."/>
            <person name="Amirebrahimi M."/>
            <person name="Lipzen A."/>
            <person name="Pangilinan J."/>
            <person name="Andreopoulos W."/>
            <person name="Hayes R.D."/>
            <person name="Ng V."/>
            <person name="Grigoriev I.V."/>
            <person name="Jackson S.A."/>
            <person name="Sutton T.D.S."/>
            <person name="Dobson A.D.W."/>
            <person name="Rama T."/>
        </authorList>
    </citation>
    <scope>NUCLEOTIDE SEQUENCE</scope>
    <source>
        <strain evidence="6">TRa3180A</strain>
    </source>
</reference>